<keyword evidence="2" id="KW-1185">Reference proteome</keyword>
<dbReference type="AlphaFoldDB" id="A0A3S2TNY5"/>
<accession>A0A3S2TNY5</accession>
<dbReference type="NCBIfam" id="TIGR04353">
    <property type="entry name" value="PqqD_rel_X"/>
    <property type="match status" value="1"/>
</dbReference>
<dbReference type="OrthoDB" id="8906794at2"/>
<evidence type="ECO:0000313" key="2">
    <source>
        <dbReference type="Proteomes" id="UP000288178"/>
    </source>
</evidence>
<gene>
    <name evidence="1" type="ORF">ENE75_01280</name>
</gene>
<organism evidence="1 2">
    <name type="scientific">Rubrivivax albus</name>
    <dbReference type="NCBI Taxonomy" id="2499835"/>
    <lineage>
        <taxon>Bacteria</taxon>
        <taxon>Pseudomonadati</taxon>
        <taxon>Pseudomonadota</taxon>
        <taxon>Betaproteobacteria</taxon>
        <taxon>Burkholderiales</taxon>
        <taxon>Sphaerotilaceae</taxon>
        <taxon>Rubrivivax</taxon>
    </lineage>
</organism>
<protein>
    <submittedName>
        <fullName evidence="1">HPr-rel-A system PqqD family peptide chaperone</fullName>
    </submittedName>
</protein>
<evidence type="ECO:0000313" key="1">
    <source>
        <dbReference type="EMBL" id="RVT53563.1"/>
    </source>
</evidence>
<proteinExistence type="predicted"/>
<dbReference type="InterPro" id="IPR027599">
    <property type="entry name" value="PqqD-rel_X"/>
</dbReference>
<reference evidence="1 2" key="1">
    <citation type="submission" date="2019-01" db="EMBL/GenBank/DDBJ databases">
        <authorList>
            <person name="Chen W.-M."/>
        </authorList>
    </citation>
    <scope>NUCLEOTIDE SEQUENCE [LARGE SCALE GENOMIC DNA]</scope>
    <source>
        <strain evidence="1 2">ICH-3</strain>
    </source>
</reference>
<dbReference type="Proteomes" id="UP000288178">
    <property type="component" value="Unassembled WGS sequence"/>
</dbReference>
<dbReference type="RefSeq" id="WP_128194839.1">
    <property type="nucleotide sequence ID" value="NZ_SACT01000001.1"/>
</dbReference>
<name>A0A3S2TNY5_9BURK</name>
<dbReference type="EMBL" id="SACT01000001">
    <property type="protein sequence ID" value="RVT53563.1"/>
    <property type="molecule type" value="Genomic_DNA"/>
</dbReference>
<sequence>MIRLHWRDWGGDSVVFEELSGQTLQFDPLSAAVMACIETGVTDLPMLSRLLADDLGTVADGPLVDSLCTVLERLNRLGWIEPEALPS</sequence>
<comment type="caution">
    <text evidence="1">The sequence shown here is derived from an EMBL/GenBank/DDBJ whole genome shotgun (WGS) entry which is preliminary data.</text>
</comment>